<proteinExistence type="predicted"/>
<keyword evidence="3" id="KW-1185">Reference proteome</keyword>
<gene>
    <name evidence="2" type="ORF">AKK44_07220</name>
</gene>
<evidence type="ECO:0000313" key="3">
    <source>
        <dbReference type="Proteomes" id="UP000049578"/>
    </source>
</evidence>
<keyword evidence="1" id="KW-0472">Membrane</keyword>
<reference evidence="2 3" key="1">
    <citation type="submission" date="2015-08" db="EMBL/GenBank/DDBJ databases">
        <title>Genome sequence of Streptococcus phocae subsp. phocae ATCC 51973T isolated from liver specimen obtained from seal.</title>
        <authorList>
            <person name="Avendano-Herrera R."/>
        </authorList>
    </citation>
    <scope>NUCLEOTIDE SEQUENCE [LARGE SCALE GENOMIC DNA]</scope>
    <source>
        <strain evidence="2 3">ATCC 51973</strain>
    </source>
</reference>
<evidence type="ECO:0000256" key="1">
    <source>
        <dbReference type="SAM" id="Phobius"/>
    </source>
</evidence>
<protein>
    <submittedName>
        <fullName evidence="2">Uncharacterized protein</fullName>
    </submittedName>
</protein>
<organism evidence="2 3">
    <name type="scientific">Streptococcus phocae</name>
    <dbReference type="NCBI Taxonomy" id="119224"/>
    <lineage>
        <taxon>Bacteria</taxon>
        <taxon>Bacillati</taxon>
        <taxon>Bacillota</taxon>
        <taxon>Bacilli</taxon>
        <taxon>Lactobacillales</taxon>
        <taxon>Streptococcaceae</taxon>
        <taxon>Streptococcus</taxon>
    </lineage>
</organism>
<dbReference type="EMBL" id="LHQM01000033">
    <property type="protein sequence ID" value="KPJ21947.1"/>
    <property type="molecule type" value="Genomic_DNA"/>
</dbReference>
<keyword evidence="1" id="KW-0812">Transmembrane</keyword>
<evidence type="ECO:0000313" key="2">
    <source>
        <dbReference type="EMBL" id="KPJ21947.1"/>
    </source>
</evidence>
<dbReference type="AlphaFoldDB" id="A0A0N8FX25"/>
<accession>A0A0N8FX25</accession>
<sequence>MTVEQAERVAQSQFVWAILFILLFFIVVGYLVRTSDKREEKIINYHEQSKAESNKREEWLKRHLDKNTEQLQNISHTIVVVQKEMSYMSDRIGRLENKEVKEHD</sequence>
<feature type="transmembrane region" description="Helical" evidence="1">
    <location>
        <begin position="14"/>
        <end position="32"/>
    </location>
</feature>
<keyword evidence="1" id="KW-1133">Transmembrane helix</keyword>
<comment type="caution">
    <text evidence="2">The sequence shown here is derived from an EMBL/GenBank/DDBJ whole genome shotgun (WGS) entry which is preliminary data.</text>
</comment>
<dbReference type="PATRIC" id="fig|119224.3.peg.1185"/>
<dbReference type="RefSeq" id="WP_054279122.1">
    <property type="nucleotide sequence ID" value="NZ_LHQM01000033.1"/>
</dbReference>
<name>A0A0N8FX25_9STRE</name>
<dbReference type="Proteomes" id="UP000049578">
    <property type="component" value="Unassembled WGS sequence"/>
</dbReference>
<dbReference type="STRING" id="119224.AKK44_07220"/>